<evidence type="ECO:0000256" key="6">
    <source>
        <dbReference type="ARBA" id="ARBA00022695"/>
    </source>
</evidence>
<keyword evidence="4" id="KW-0237">DNA synthesis</keyword>
<dbReference type="PANTHER" id="PTHR11276">
    <property type="entry name" value="DNA POLYMERASE TYPE-X FAMILY MEMBER"/>
    <property type="match status" value="1"/>
</dbReference>
<keyword evidence="7" id="KW-0235">DNA replication</keyword>
<keyword evidence="5 19" id="KW-0808">Transferase</keyword>
<comment type="function">
    <text evidence="19">DNA polymerase that functions in several pathways of DNA repair. Involved in base excision repair (BER) responsible for repair of lesions that give rise to abasic (AP) sites in DNA. Also contributes to DNA double-strand break repair by non-homologous end joining and homologous recombination. Has both template-dependent and template-independent (terminal transferase) DNA polymerase activities. Has also a 5'-deoxyribose-5-phosphate lyase (dRP lyase) activity.</text>
</comment>
<dbReference type="FunFam" id="3.30.460.10:FF:000020">
    <property type="entry name" value="DNA polymerase lambda"/>
    <property type="match status" value="1"/>
</dbReference>
<dbReference type="Pfam" id="PF14716">
    <property type="entry name" value="HHH_8"/>
    <property type="match status" value="1"/>
</dbReference>
<keyword evidence="23" id="KW-1185">Reference proteome</keyword>
<dbReference type="PROSITE" id="PS50172">
    <property type="entry name" value="BRCT"/>
    <property type="match status" value="1"/>
</dbReference>
<dbReference type="Gene3D" id="1.10.150.110">
    <property type="entry name" value="DNA polymerase beta, N-terminal domain-like"/>
    <property type="match status" value="1"/>
</dbReference>
<protein>
    <recommendedName>
        <fullName evidence="19">DNA polymerase</fullName>
        <ecNumber evidence="19">2.7.7.7</ecNumber>
    </recommendedName>
</protein>
<evidence type="ECO:0000256" key="8">
    <source>
        <dbReference type="ARBA" id="ARBA00022723"/>
    </source>
</evidence>
<dbReference type="Pfam" id="PF10391">
    <property type="entry name" value="DNA_pol_lambd_f"/>
    <property type="match status" value="1"/>
</dbReference>
<evidence type="ECO:0000256" key="11">
    <source>
        <dbReference type="ARBA" id="ARBA00023125"/>
    </source>
</evidence>
<dbReference type="Pfam" id="PF14791">
    <property type="entry name" value="DNA_pol_B_thumb"/>
    <property type="match status" value="1"/>
</dbReference>
<dbReference type="PROSITE" id="PS00522">
    <property type="entry name" value="DNA_POLYMERASE_X"/>
    <property type="match status" value="1"/>
</dbReference>
<dbReference type="InterPro" id="IPR036420">
    <property type="entry name" value="BRCT_dom_sf"/>
</dbReference>
<dbReference type="InterPro" id="IPR019843">
    <property type="entry name" value="DNA_pol-X_BS"/>
</dbReference>
<dbReference type="InterPro" id="IPR010996">
    <property type="entry name" value="HHH_MUS81"/>
</dbReference>
<keyword evidence="11" id="KW-0238">DNA-binding</keyword>
<name>A0AAE1QBR7_9EUCA</name>
<feature type="compositionally biased region" description="Polar residues" evidence="20">
    <location>
        <begin position="153"/>
        <end position="162"/>
    </location>
</feature>
<dbReference type="InterPro" id="IPR022312">
    <property type="entry name" value="DNA_pol_X"/>
</dbReference>
<keyword evidence="8" id="KW-0479">Metal-binding</keyword>
<evidence type="ECO:0000256" key="3">
    <source>
        <dbReference type="ARBA" id="ARBA00008323"/>
    </source>
</evidence>
<feature type="active site" description="Nucleophile; Schiff-base intermediate with DNA; for 5'-dRP lyase activity" evidence="18">
    <location>
        <position position="309"/>
    </location>
</feature>
<dbReference type="SUPFAM" id="SSF81301">
    <property type="entry name" value="Nucleotidyltransferase"/>
    <property type="match status" value="1"/>
</dbReference>
<evidence type="ECO:0000256" key="20">
    <source>
        <dbReference type="SAM" id="MobiDB-lite"/>
    </source>
</evidence>
<keyword evidence="6 19" id="KW-0548">Nucleotidyltransferase</keyword>
<evidence type="ECO:0000256" key="9">
    <source>
        <dbReference type="ARBA" id="ARBA00022763"/>
    </source>
</evidence>
<comment type="function">
    <text evidence="16">DNA polymerase that functions in several pathways of DNA repair. Involved in base excision repair (BER) responsible for repair of lesions that give rise to abasic (AP) sites in DNA. Also contributes to DNA double-strand break repair by non-homologous end joining and homologous recombination. Has both template-dependent and template-independent (terminal transferase) DNA polymerase activities. Also has a 5'-deoxyribose-5-phosphate lyase (dRP lyase) activity.</text>
</comment>
<dbReference type="GO" id="GO:0016829">
    <property type="term" value="F:lyase activity"/>
    <property type="evidence" value="ECO:0007669"/>
    <property type="project" value="UniProtKB-KW"/>
</dbReference>
<keyword evidence="9 19" id="KW-0227">DNA damage</keyword>
<dbReference type="Proteomes" id="UP001292094">
    <property type="component" value="Unassembled WGS sequence"/>
</dbReference>
<gene>
    <name evidence="22" type="ORF">Pmani_005422</name>
</gene>
<proteinExistence type="inferred from homology"/>
<feature type="domain" description="BRCT" evidence="21">
    <location>
        <begin position="49"/>
        <end position="122"/>
    </location>
</feature>
<dbReference type="FunFam" id="1.10.150.20:FF:000010">
    <property type="entry name" value="DNA polymerase lambda"/>
    <property type="match status" value="1"/>
</dbReference>
<comment type="caution">
    <text evidence="22">The sequence shown here is derived from an EMBL/GenBank/DDBJ whole genome shotgun (WGS) entry which is preliminary data.</text>
</comment>
<evidence type="ECO:0000256" key="10">
    <source>
        <dbReference type="ARBA" id="ARBA00022932"/>
    </source>
</evidence>
<dbReference type="Gene3D" id="3.30.210.10">
    <property type="entry name" value="DNA polymerase, thumb domain"/>
    <property type="match status" value="1"/>
</dbReference>
<dbReference type="InterPro" id="IPR043519">
    <property type="entry name" value="NT_sf"/>
</dbReference>
<dbReference type="InterPro" id="IPR029398">
    <property type="entry name" value="PolB_thumb"/>
</dbReference>
<comment type="subcellular location">
    <subcellularLocation>
        <location evidence="2 19">Nucleus</location>
    </subcellularLocation>
</comment>
<evidence type="ECO:0000256" key="2">
    <source>
        <dbReference type="ARBA" id="ARBA00004123"/>
    </source>
</evidence>
<reference evidence="22" key="1">
    <citation type="submission" date="2023-11" db="EMBL/GenBank/DDBJ databases">
        <title>Genome assemblies of two species of porcelain crab, Petrolisthes cinctipes and Petrolisthes manimaculis (Anomura: Porcellanidae).</title>
        <authorList>
            <person name="Angst P."/>
        </authorList>
    </citation>
    <scope>NUCLEOTIDE SEQUENCE</scope>
    <source>
        <strain evidence="22">PB745_02</strain>
        <tissue evidence="22">Gill</tissue>
    </source>
</reference>
<dbReference type="InterPro" id="IPR002008">
    <property type="entry name" value="DNA_pol_X_beta-like"/>
</dbReference>
<dbReference type="InterPro" id="IPR037160">
    <property type="entry name" value="DNA_Pol_thumb_sf"/>
</dbReference>
<evidence type="ECO:0000256" key="4">
    <source>
        <dbReference type="ARBA" id="ARBA00022634"/>
    </source>
</evidence>
<evidence type="ECO:0000256" key="5">
    <source>
        <dbReference type="ARBA" id="ARBA00022679"/>
    </source>
</evidence>
<dbReference type="GO" id="GO:0006260">
    <property type="term" value="P:DNA replication"/>
    <property type="evidence" value="ECO:0007669"/>
    <property type="project" value="UniProtKB-KW"/>
</dbReference>
<keyword evidence="12 19" id="KW-0234">DNA repair</keyword>
<dbReference type="InterPro" id="IPR001357">
    <property type="entry name" value="BRCT_dom"/>
</dbReference>
<dbReference type="EC" id="2.7.7.7" evidence="19"/>
<dbReference type="GO" id="GO:0046872">
    <property type="term" value="F:metal ion binding"/>
    <property type="evidence" value="ECO:0007669"/>
    <property type="project" value="UniProtKB-UniRule"/>
</dbReference>
<accession>A0AAE1QBR7</accession>
<dbReference type="GO" id="GO:0003887">
    <property type="term" value="F:DNA-directed DNA polymerase activity"/>
    <property type="evidence" value="ECO:0007669"/>
    <property type="project" value="UniProtKB-UniRule"/>
</dbReference>
<dbReference type="CDD" id="cd00141">
    <property type="entry name" value="NT_POLXc"/>
    <property type="match status" value="1"/>
</dbReference>
<dbReference type="EMBL" id="JAWZYT010000402">
    <property type="protein sequence ID" value="KAK4323919.1"/>
    <property type="molecule type" value="Genomic_DNA"/>
</dbReference>
<evidence type="ECO:0000313" key="23">
    <source>
        <dbReference type="Proteomes" id="UP001292094"/>
    </source>
</evidence>
<dbReference type="InterPro" id="IPR018944">
    <property type="entry name" value="DNA_pol_lambd_fingers_domain"/>
</dbReference>
<dbReference type="PRINTS" id="PR00869">
    <property type="entry name" value="DNAPOLX"/>
</dbReference>
<evidence type="ECO:0000256" key="13">
    <source>
        <dbReference type="ARBA" id="ARBA00023239"/>
    </source>
</evidence>
<sequence length="573" mass="64962">MKRKLPNSSSNKQHKPDHDNSLSKEEHFLLNVKCHIFPACFGSGRLKILRNLVSRYGGSNLENLPKNSDEVIYLMFEESVDSGQVKALLDPSQFTNTLFLSCRWLIECGKQKTKVDPENYEIVDIKREKKETRVKPETTKLNQETSVHHASPKQDTCSTTNNRYGRDDSVNCFPARGELPSTSCIVDTQEEDTKETNTGTCLELKNMSKSETFTFDDDDALKSLIKPFPQHLQEKFACARPSSSKKKDLNSHITTELEKLATTYKSKNDTWRAFGYQKAISVIRNYPREISTREEALKIPGVGARLADKVAEIIESGRLRKVAEVCEGEEAEALKLFMGVWGAGPHTAQAWYTQGFRTLDDLFTKATLTRHQEIGLRLYKDLNTRIPRTEAAEIETYVRETALGLVEDLKVEVCGSYRRGKVTCGDVDMLITHPDGHSHENLFKPLLSHLKQTGFLTDDLVCQEDNGNQQKYLGVCRLPGKDRLHRRLDIIVVPYAEFAPAIMYFTGSAHFNRSMRLLATKKGMSLSEHGLRVGIVRQGREKLNDGVLVDTPTEESIFTHLGLQYRPPHDRDH</sequence>
<dbReference type="GO" id="GO:0005634">
    <property type="term" value="C:nucleus"/>
    <property type="evidence" value="ECO:0007669"/>
    <property type="project" value="UniProtKB-SubCell"/>
</dbReference>
<evidence type="ECO:0000256" key="15">
    <source>
        <dbReference type="ARBA" id="ARBA00049244"/>
    </source>
</evidence>
<evidence type="ECO:0000256" key="1">
    <source>
        <dbReference type="ARBA" id="ARBA00001936"/>
    </source>
</evidence>
<evidence type="ECO:0000256" key="16">
    <source>
        <dbReference type="ARBA" id="ARBA00054974"/>
    </source>
</evidence>
<dbReference type="InterPro" id="IPR002054">
    <property type="entry name" value="DNA-dir_DNA_pol_X"/>
</dbReference>
<dbReference type="GO" id="GO:0003677">
    <property type="term" value="F:DNA binding"/>
    <property type="evidence" value="ECO:0007669"/>
    <property type="project" value="UniProtKB-UniRule"/>
</dbReference>
<keyword evidence="13" id="KW-0456">Lyase</keyword>
<dbReference type="GO" id="GO:0006303">
    <property type="term" value="P:double-strand break repair via nonhomologous end joining"/>
    <property type="evidence" value="ECO:0007669"/>
    <property type="project" value="TreeGrafter"/>
</dbReference>
<feature type="region of interest" description="Disordered" evidence="20">
    <location>
        <begin position="133"/>
        <end position="162"/>
    </location>
</feature>
<dbReference type="PRINTS" id="PR00870">
    <property type="entry name" value="DNAPOLXBETA"/>
</dbReference>
<comment type="cofactor">
    <cofactor evidence="1">
        <name>Mn(2+)</name>
        <dbReference type="ChEBI" id="CHEBI:29035"/>
    </cofactor>
</comment>
<dbReference type="Gene3D" id="1.10.150.20">
    <property type="entry name" value="5' to 3' exonuclease, C-terminal subdomain"/>
    <property type="match status" value="1"/>
</dbReference>
<dbReference type="SUPFAM" id="SSF52113">
    <property type="entry name" value="BRCT domain"/>
    <property type="match status" value="1"/>
</dbReference>
<evidence type="ECO:0000256" key="17">
    <source>
        <dbReference type="ARBA" id="ARBA00061803"/>
    </source>
</evidence>
<evidence type="ECO:0000313" key="22">
    <source>
        <dbReference type="EMBL" id="KAK4323919.1"/>
    </source>
</evidence>
<feature type="compositionally biased region" description="Polar residues" evidence="20">
    <location>
        <begin position="1"/>
        <end position="11"/>
    </location>
</feature>
<dbReference type="FunFam" id="1.10.150.110:FF:000004">
    <property type="entry name" value="DNA polymerase lambda"/>
    <property type="match status" value="1"/>
</dbReference>
<dbReference type="FunFam" id="3.30.210.10:FF:000001">
    <property type="entry name" value="DNA polymerase lambda"/>
    <property type="match status" value="1"/>
</dbReference>
<keyword evidence="14 19" id="KW-0539">Nucleus</keyword>
<organism evidence="22 23">
    <name type="scientific">Petrolisthes manimaculis</name>
    <dbReference type="NCBI Taxonomy" id="1843537"/>
    <lineage>
        <taxon>Eukaryota</taxon>
        <taxon>Metazoa</taxon>
        <taxon>Ecdysozoa</taxon>
        <taxon>Arthropoda</taxon>
        <taxon>Crustacea</taxon>
        <taxon>Multicrustacea</taxon>
        <taxon>Malacostraca</taxon>
        <taxon>Eumalacostraca</taxon>
        <taxon>Eucarida</taxon>
        <taxon>Decapoda</taxon>
        <taxon>Pleocyemata</taxon>
        <taxon>Anomura</taxon>
        <taxon>Galatheoidea</taxon>
        <taxon>Porcellanidae</taxon>
        <taxon>Petrolisthes</taxon>
    </lineage>
</organism>
<evidence type="ECO:0000256" key="19">
    <source>
        <dbReference type="RuleBase" id="RU366014"/>
    </source>
</evidence>
<dbReference type="SMART" id="SM00483">
    <property type="entry name" value="POLXc"/>
    <property type="match status" value="1"/>
</dbReference>
<evidence type="ECO:0000259" key="21">
    <source>
        <dbReference type="PROSITE" id="PS50172"/>
    </source>
</evidence>
<dbReference type="SUPFAM" id="SSF47802">
    <property type="entry name" value="DNA polymerase beta, N-terminal domain-like"/>
    <property type="match status" value="1"/>
</dbReference>
<comment type="similarity">
    <text evidence="3 19">Belongs to the DNA polymerase type-X family.</text>
</comment>
<dbReference type="Gene3D" id="3.40.50.10190">
    <property type="entry name" value="BRCT domain"/>
    <property type="match status" value="1"/>
</dbReference>
<keyword evidence="10 19" id="KW-0239">DNA-directed DNA polymerase</keyword>
<comment type="catalytic activity">
    <reaction evidence="15 19">
        <text>DNA(n) + a 2'-deoxyribonucleoside 5'-triphosphate = DNA(n+1) + diphosphate</text>
        <dbReference type="Rhea" id="RHEA:22508"/>
        <dbReference type="Rhea" id="RHEA-COMP:17339"/>
        <dbReference type="Rhea" id="RHEA-COMP:17340"/>
        <dbReference type="ChEBI" id="CHEBI:33019"/>
        <dbReference type="ChEBI" id="CHEBI:61560"/>
        <dbReference type="ChEBI" id="CHEBI:173112"/>
        <dbReference type="EC" id="2.7.7.7"/>
    </reaction>
</comment>
<dbReference type="InterPro" id="IPR027421">
    <property type="entry name" value="DNA_pol_lamdba_lyase_dom_sf"/>
</dbReference>
<dbReference type="InterPro" id="IPR028207">
    <property type="entry name" value="DNA_pol_B_palm_palm"/>
</dbReference>
<dbReference type="Pfam" id="PF14792">
    <property type="entry name" value="DNA_pol_B_palm"/>
    <property type="match status" value="1"/>
</dbReference>
<feature type="region of interest" description="Disordered" evidence="20">
    <location>
        <begin position="1"/>
        <end position="21"/>
    </location>
</feature>
<evidence type="ECO:0000256" key="18">
    <source>
        <dbReference type="PIRSR" id="PIRSR622312-50"/>
    </source>
</evidence>
<comment type="subunit">
    <text evidence="17">Interacts with PCNA. Interacts with PAXX; promoting POLL recruitment to double-strand breaks (DSBs) and stimulation of the end-filling activity of POLL. Interacts with XRCC4; promoting POLL recruitment to double-strand breaks (DSBs) and stimulation of the end-filling activity of POLL. Interacts with NHEJ1/XLF; promoting POLL recruitment to double-strand breaks (DSBs) and stimulation of the end-filling activity of POLL.</text>
</comment>
<dbReference type="Gene3D" id="3.30.460.10">
    <property type="entry name" value="Beta Polymerase, domain 2"/>
    <property type="match status" value="1"/>
</dbReference>
<evidence type="ECO:0000256" key="14">
    <source>
        <dbReference type="ARBA" id="ARBA00023242"/>
    </source>
</evidence>
<dbReference type="AlphaFoldDB" id="A0AAE1QBR7"/>
<evidence type="ECO:0000256" key="7">
    <source>
        <dbReference type="ARBA" id="ARBA00022705"/>
    </source>
</evidence>
<dbReference type="SUPFAM" id="SSF81585">
    <property type="entry name" value="PsbU/PolX domain-like"/>
    <property type="match status" value="1"/>
</dbReference>
<dbReference type="PANTHER" id="PTHR11276:SF28">
    <property type="entry name" value="DNA POLYMERASE LAMBDA"/>
    <property type="match status" value="1"/>
</dbReference>
<evidence type="ECO:0000256" key="12">
    <source>
        <dbReference type="ARBA" id="ARBA00023204"/>
    </source>
</evidence>